<evidence type="ECO:0000313" key="3">
    <source>
        <dbReference type="EMBL" id="RNB72827.1"/>
    </source>
</evidence>
<dbReference type="InterPro" id="IPR050259">
    <property type="entry name" value="SDR"/>
</dbReference>
<proteinExistence type="inferred from homology"/>
<dbReference type="InterPro" id="IPR002347">
    <property type="entry name" value="SDR_fam"/>
</dbReference>
<dbReference type="GO" id="GO:0016491">
    <property type="term" value="F:oxidoreductase activity"/>
    <property type="evidence" value="ECO:0007669"/>
    <property type="project" value="UniProtKB-KW"/>
</dbReference>
<keyword evidence="2" id="KW-0560">Oxidoreductase</keyword>
<dbReference type="SUPFAM" id="SSF51735">
    <property type="entry name" value="NAD(P)-binding Rossmann-fold domains"/>
    <property type="match status" value="1"/>
</dbReference>
<dbReference type="PRINTS" id="PR00081">
    <property type="entry name" value="GDHRDH"/>
</dbReference>
<sequence>MSLQRKVAIVTGGSRGIGRAASLIFAERGAKVVVNYVANVTSAWEVVSEIEANGGEAIAWQADVRQADSFTRLVDTTVETFGRIDILVSNANMSFTAKPFAEMSWDAFSQKMQDELKAAFVTTKAVTPIMNQQKHGRIIYISSSLGKDPSPYMIAHGTAKGALDTFACYIAQEFGSSGITANVVAPGLVRTEATAGMSEEEKQVIGNFTPLGRIAEPEDVAGVIAFLASEDARFVTGTYTPVTGGLSME</sequence>
<comment type="caution">
    <text evidence="3">The sequence shown here is derived from an EMBL/GenBank/DDBJ whole genome shotgun (WGS) entry which is preliminary data.</text>
</comment>
<evidence type="ECO:0000256" key="2">
    <source>
        <dbReference type="ARBA" id="ARBA00023002"/>
    </source>
</evidence>
<dbReference type="FunFam" id="3.40.50.720:FF:000084">
    <property type="entry name" value="Short-chain dehydrogenase reductase"/>
    <property type="match status" value="1"/>
</dbReference>
<comment type="similarity">
    <text evidence="1">Belongs to the short-chain dehydrogenases/reductases (SDR) family.</text>
</comment>
<reference evidence="3 4" key="1">
    <citation type="submission" date="2018-10" db="EMBL/GenBank/DDBJ databases">
        <title>Phylogenomics of Brevibacillus.</title>
        <authorList>
            <person name="Dunlap C."/>
        </authorList>
    </citation>
    <scope>NUCLEOTIDE SEQUENCE [LARGE SCALE GENOMIC DNA]</scope>
    <source>
        <strain evidence="3 4">JCM 12215</strain>
    </source>
</reference>
<dbReference type="PANTHER" id="PTHR42879:SF2">
    <property type="entry name" value="3-OXOACYL-[ACYL-CARRIER-PROTEIN] REDUCTASE FABG"/>
    <property type="match status" value="1"/>
</dbReference>
<dbReference type="PANTHER" id="PTHR42879">
    <property type="entry name" value="3-OXOACYL-(ACYL-CARRIER-PROTEIN) REDUCTASE"/>
    <property type="match status" value="1"/>
</dbReference>
<keyword evidence="4" id="KW-1185">Reference proteome</keyword>
<accession>A0A3M8CBR2</accession>
<organism evidence="3 4">
    <name type="scientific">Brevibacillus invocatus</name>
    <dbReference type="NCBI Taxonomy" id="173959"/>
    <lineage>
        <taxon>Bacteria</taxon>
        <taxon>Bacillati</taxon>
        <taxon>Bacillota</taxon>
        <taxon>Bacilli</taxon>
        <taxon>Bacillales</taxon>
        <taxon>Paenibacillaceae</taxon>
        <taxon>Brevibacillus</taxon>
    </lineage>
</organism>
<dbReference type="AlphaFoldDB" id="A0A3M8CBR2"/>
<evidence type="ECO:0000256" key="1">
    <source>
        <dbReference type="ARBA" id="ARBA00006484"/>
    </source>
</evidence>
<name>A0A3M8CBR2_9BACL</name>
<gene>
    <name evidence="3" type="ORF">EDM52_13270</name>
</gene>
<evidence type="ECO:0000313" key="4">
    <source>
        <dbReference type="Proteomes" id="UP000282028"/>
    </source>
</evidence>
<dbReference type="EMBL" id="RHHR01000021">
    <property type="protein sequence ID" value="RNB72827.1"/>
    <property type="molecule type" value="Genomic_DNA"/>
</dbReference>
<dbReference type="OrthoDB" id="9803333at2"/>
<dbReference type="GO" id="GO:0008206">
    <property type="term" value="P:bile acid metabolic process"/>
    <property type="evidence" value="ECO:0007669"/>
    <property type="project" value="UniProtKB-ARBA"/>
</dbReference>
<dbReference type="InterPro" id="IPR036291">
    <property type="entry name" value="NAD(P)-bd_dom_sf"/>
</dbReference>
<dbReference type="Proteomes" id="UP000282028">
    <property type="component" value="Unassembled WGS sequence"/>
</dbReference>
<dbReference type="RefSeq" id="WP_122909466.1">
    <property type="nucleotide sequence ID" value="NZ_CBCSBE010000010.1"/>
</dbReference>
<protein>
    <submittedName>
        <fullName evidence="3">SDR family oxidoreductase</fullName>
    </submittedName>
</protein>
<dbReference type="Pfam" id="PF13561">
    <property type="entry name" value="adh_short_C2"/>
    <property type="match status" value="1"/>
</dbReference>
<dbReference type="Gene3D" id="3.40.50.720">
    <property type="entry name" value="NAD(P)-binding Rossmann-like Domain"/>
    <property type="match status" value="1"/>
</dbReference>